<evidence type="ECO:0000256" key="2">
    <source>
        <dbReference type="ARBA" id="ARBA00022741"/>
    </source>
</evidence>
<keyword evidence="2" id="KW-0547">Nucleotide-binding</keyword>
<organism evidence="6 7">
    <name type="scientific">Arthrobacter gallicola</name>
    <dbReference type="NCBI Taxonomy" id="2762225"/>
    <lineage>
        <taxon>Bacteria</taxon>
        <taxon>Bacillati</taxon>
        <taxon>Actinomycetota</taxon>
        <taxon>Actinomycetes</taxon>
        <taxon>Micrococcales</taxon>
        <taxon>Micrococcaceae</taxon>
        <taxon>Arthrobacter</taxon>
    </lineage>
</organism>
<proteinExistence type="predicted"/>
<dbReference type="RefSeq" id="WP_191808563.1">
    <property type="nucleotide sequence ID" value="NZ_JACSQD010000006.1"/>
</dbReference>
<evidence type="ECO:0000259" key="5">
    <source>
        <dbReference type="PROSITE" id="PS50893"/>
    </source>
</evidence>
<dbReference type="InterPro" id="IPR027417">
    <property type="entry name" value="P-loop_NTPase"/>
</dbReference>
<keyword evidence="1" id="KW-0813">Transport</keyword>
<dbReference type="SUPFAM" id="SSF52540">
    <property type="entry name" value="P-loop containing nucleoside triphosphate hydrolases"/>
    <property type="match status" value="1"/>
</dbReference>
<dbReference type="CDD" id="cd03214">
    <property type="entry name" value="ABC_Iron-Siderophores_B12_Hemin"/>
    <property type="match status" value="1"/>
</dbReference>
<name>A0ABR8UUP1_9MICC</name>
<sequence>MTIHAARKDPVTSKLPEPPALQASDVHYSPGGNPVLRGVSLDLRPGAVTIIIGPNGAGKSTLLSVLAGDVTPDSGTVELGGKPLAAWKPIDAARRRAVMAQDTSVSFPYTAREVVQMGRNAWRRTERAAQDEAVVDNAISATGIGHLSARSVTLLSGGERQRTALSRVLAQEGSVLLLDEPVSAMDIAHQEQTLQTCRRLAAEGAAVAVVLHDLDAAAAYADWLVLLHHGQVHAAGTVEDMCRAEVLSEVYATPIEVFRTHEDGRLRVAPRR</sequence>
<dbReference type="GO" id="GO:0005524">
    <property type="term" value="F:ATP binding"/>
    <property type="evidence" value="ECO:0007669"/>
    <property type="project" value="UniProtKB-KW"/>
</dbReference>
<comment type="caution">
    <text evidence="6">The sequence shown here is derived from an EMBL/GenBank/DDBJ whole genome shotgun (WGS) entry which is preliminary data.</text>
</comment>
<dbReference type="PANTHER" id="PTHR42794:SF1">
    <property type="entry name" value="HEMIN IMPORT ATP-BINDING PROTEIN HMUV"/>
    <property type="match status" value="1"/>
</dbReference>
<evidence type="ECO:0000256" key="1">
    <source>
        <dbReference type="ARBA" id="ARBA00022448"/>
    </source>
</evidence>
<keyword evidence="7" id="KW-1185">Reference proteome</keyword>
<keyword evidence="3 6" id="KW-0067">ATP-binding</keyword>
<dbReference type="NCBIfam" id="NF010068">
    <property type="entry name" value="PRK13548.1"/>
    <property type="match status" value="1"/>
</dbReference>
<evidence type="ECO:0000256" key="4">
    <source>
        <dbReference type="ARBA" id="ARBA00022967"/>
    </source>
</evidence>
<dbReference type="PROSITE" id="PS50893">
    <property type="entry name" value="ABC_TRANSPORTER_2"/>
    <property type="match status" value="1"/>
</dbReference>
<dbReference type="Proteomes" id="UP000609874">
    <property type="component" value="Unassembled WGS sequence"/>
</dbReference>
<evidence type="ECO:0000313" key="6">
    <source>
        <dbReference type="EMBL" id="MBD7996275.1"/>
    </source>
</evidence>
<evidence type="ECO:0000256" key="3">
    <source>
        <dbReference type="ARBA" id="ARBA00022840"/>
    </source>
</evidence>
<dbReference type="Pfam" id="PF00005">
    <property type="entry name" value="ABC_tran"/>
    <property type="match status" value="1"/>
</dbReference>
<dbReference type="Gene3D" id="3.40.50.300">
    <property type="entry name" value="P-loop containing nucleotide triphosphate hydrolases"/>
    <property type="match status" value="1"/>
</dbReference>
<gene>
    <name evidence="6" type="ORF">H9639_13305</name>
</gene>
<feature type="domain" description="ABC transporter" evidence="5">
    <location>
        <begin position="21"/>
        <end position="254"/>
    </location>
</feature>
<reference evidence="6 7" key="1">
    <citation type="submission" date="2020-08" db="EMBL/GenBank/DDBJ databases">
        <title>A Genomic Blueprint of the Chicken Gut Microbiome.</title>
        <authorList>
            <person name="Gilroy R."/>
            <person name="Ravi A."/>
            <person name="Getino M."/>
            <person name="Pursley I."/>
            <person name="Horton D.L."/>
            <person name="Alikhan N.-F."/>
            <person name="Baker D."/>
            <person name="Gharbi K."/>
            <person name="Hall N."/>
            <person name="Watson M."/>
            <person name="Adriaenssens E.M."/>
            <person name="Foster-Nyarko E."/>
            <person name="Jarju S."/>
            <person name="Secka A."/>
            <person name="Antonio M."/>
            <person name="Oren A."/>
            <person name="Chaudhuri R."/>
            <person name="La Ragione R.M."/>
            <person name="Hildebrand F."/>
            <person name="Pallen M.J."/>
        </authorList>
    </citation>
    <scope>NUCLEOTIDE SEQUENCE [LARGE SCALE GENOMIC DNA]</scope>
    <source>
        <strain evidence="6 7">Sa2CUA1</strain>
    </source>
</reference>
<accession>A0ABR8UUP1</accession>
<protein>
    <submittedName>
        <fullName evidence="6">Heme ABC transporter ATP-binding protein</fullName>
    </submittedName>
</protein>
<dbReference type="EMBL" id="JACSQD010000006">
    <property type="protein sequence ID" value="MBD7996275.1"/>
    <property type="molecule type" value="Genomic_DNA"/>
</dbReference>
<evidence type="ECO:0000313" key="7">
    <source>
        <dbReference type="Proteomes" id="UP000609874"/>
    </source>
</evidence>
<dbReference type="SMART" id="SM00382">
    <property type="entry name" value="AAA"/>
    <property type="match status" value="1"/>
</dbReference>
<dbReference type="InterPro" id="IPR003593">
    <property type="entry name" value="AAA+_ATPase"/>
</dbReference>
<dbReference type="InterPro" id="IPR003439">
    <property type="entry name" value="ABC_transporter-like_ATP-bd"/>
</dbReference>
<dbReference type="PANTHER" id="PTHR42794">
    <property type="entry name" value="HEMIN IMPORT ATP-BINDING PROTEIN HMUV"/>
    <property type="match status" value="1"/>
</dbReference>
<keyword evidence="4" id="KW-1278">Translocase</keyword>